<accession>A0A165YPV0</accession>
<reference evidence="2 3" key="1">
    <citation type="journal article" date="2016" name="Mol. Biol. Evol.">
        <title>Comparative Genomics of Early-Diverging Mushroom-Forming Fungi Provides Insights into the Origins of Lignocellulose Decay Capabilities.</title>
        <authorList>
            <person name="Nagy L.G."/>
            <person name="Riley R."/>
            <person name="Tritt A."/>
            <person name="Adam C."/>
            <person name="Daum C."/>
            <person name="Floudas D."/>
            <person name="Sun H."/>
            <person name="Yadav J.S."/>
            <person name="Pangilinan J."/>
            <person name="Larsson K.H."/>
            <person name="Matsuura K."/>
            <person name="Barry K."/>
            <person name="Labutti K."/>
            <person name="Kuo R."/>
            <person name="Ohm R.A."/>
            <person name="Bhattacharya S.S."/>
            <person name="Shirouzu T."/>
            <person name="Yoshinaga Y."/>
            <person name="Martin F.M."/>
            <person name="Grigoriev I.V."/>
            <person name="Hibbett D.S."/>
        </authorList>
    </citation>
    <scope>NUCLEOTIDE SEQUENCE [LARGE SCALE GENOMIC DNA]</scope>
    <source>
        <strain evidence="2 3">CBS 109695</strain>
    </source>
</reference>
<dbReference type="AlphaFoldDB" id="A0A165YPV0"/>
<feature type="region of interest" description="Disordered" evidence="1">
    <location>
        <begin position="190"/>
        <end position="221"/>
    </location>
</feature>
<dbReference type="OrthoDB" id="3037223at2759"/>
<dbReference type="Proteomes" id="UP000076532">
    <property type="component" value="Unassembled WGS sequence"/>
</dbReference>
<sequence>MSSSFPPCPDDLTVSALISAKGDQLRHWIDGVNKVSKAARQPGIKKKQPVEDLRASLAGHYGLDLSVIPAVVVEGPAPIGEAIRRSQWDHLRTMGAKWTAVAESGGTFNLLASSTSTATSPAHSAHSAPIIPYGQQQTIDSMVANLELQSPISPPDSQSAGQPSSETIDALLGAAQAGDHAALQKLSELRSNPAEHSESHTMVSAPSTSSPPQPTANTTPPTIVTDAELLATCSADITALKKANSLEEVITQVKSGELQRIRDKYGPGRGRKTFPRWAKMKATVNRHERIFALLHDEFDNDEARFFAFFRLPSTTSQLNGYQSIRKISGAIPRMRKQVDDERKNMQYQDLESGAFSDALWKQRWPGQNDFEVWRSMGKESYEGL</sequence>
<name>A0A165YPV0_9AGAM</name>
<evidence type="ECO:0000313" key="3">
    <source>
        <dbReference type="Proteomes" id="UP000076532"/>
    </source>
</evidence>
<proteinExistence type="predicted"/>
<keyword evidence="3" id="KW-1185">Reference proteome</keyword>
<gene>
    <name evidence="2" type="ORF">FIBSPDRAFT_900211</name>
</gene>
<protein>
    <submittedName>
        <fullName evidence="2">Uncharacterized protein</fullName>
    </submittedName>
</protein>
<evidence type="ECO:0000313" key="2">
    <source>
        <dbReference type="EMBL" id="KZP09788.1"/>
    </source>
</evidence>
<evidence type="ECO:0000256" key="1">
    <source>
        <dbReference type="SAM" id="MobiDB-lite"/>
    </source>
</evidence>
<dbReference type="EMBL" id="KV417692">
    <property type="protein sequence ID" value="KZP09788.1"/>
    <property type="molecule type" value="Genomic_DNA"/>
</dbReference>
<organism evidence="2 3">
    <name type="scientific">Athelia psychrophila</name>
    <dbReference type="NCBI Taxonomy" id="1759441"/>
    <lineage>
        <taxon>Eukaryota</taxon>
        <taxon>Fungi</taxon>
        <taxon>Dikarya</taxon>
        <taxon>Basidiomycota</taxon>
        <taxon>Agaricomycotina</taxon>
        <taxon>Agaricomycetes</taxon>
        <taxon>Agaricomycetidae</taxon>
        <taxon>Atheliales</taxon>
        <taxon>Atheliaceae</taxon>
        <taxon>Athelia</taxon>
    </lineage>
</organism>